<dbReference type="OrthoDB" id="2408655at2759"/>
<feature type="region of interest" description="Disordered" evidence="1">
    <location>
        <begin position="272"/>
        <end position="311"/>
    </location>
</feature>
<dbReference type="CTD" id="81488"/>
<dbReference type="Pfam" id="PF15328">
    <property type="entry name" value="GCOM2"/>
    <property type="match status" value="1"/>
</dbReference>
<accession>A0A6J2KCN9</accession>
<gene>
    <name evidence="3" type="primary">LOC114248849</name>
</gene>
<dbReference type="GO" id="GO:0006368">
    <property type="term" value="P:transcription elongation by RNA polymerase II"/>
    <property type="evidence" value="ECO:0007669"/>
    <property type="project" value="InterPro"/>
</dbReference>
<dbReference type="GO" id="GO:0035556">
    <property type="term" value="P:intracellular signal transduction"/>
    <property type="evidence" value="ECO:0007669"/>
    <property type="project" value="TreeGrafter"/>
</dbReference>
<dbReference type="AlphaFoldDB" id="A0A6J2KCN9"/>
<dbReference type="GeneID" id="114248849"/>
<dbReference type="GO" id="GO:0005634">
    <property type="term" value="C:nucleus"/>
    <property type="evidence" value="ECO:0007669"/>
    <property type="project" value="InterPro"/>
</dbReference>
<sequence>MNKINKRIPGILPPPPKTEIDGKITDLSLKTIPELLELRDRQIKLLNNKSFISKLSDKGAKIQILYDKILSELKAKQEEEDACRMFENMKLNGIDKQSVQELEWTGTIKQSTDLDSDDDSDPEDVLKILTQNSFHEKKIKILEPEKLSITPEDLIKIDEIPHVRYIVNKTEHNTKAKVTRQFKPHKTTNTDVHDPEKEIQRGKNKCKKWEVTAATPPPTIHGPAKILSIEDSLKLQQEHNLRLKEVNALHAAERLASMAGVKMSQLPLDLSRFGSYRDTNSDDYESDAEGSDKEVHDEEPEKGGVIFTIMK</sequence>
<dbReference type="GO" id="GO:0003711">
    <property type="term" value="F:transcription elongation factor activity"/>
    <property type="evidence" value="ECO:0007669"/>
    <property type="project" value="InterPro"/>
</dbReference>
<dbReference type="InterPro" id="IPR051375">
    <property type="entry name" value="Tuftelin_GRINL1A/MYZAP/CCD68"/>
</dbReference>
<dbReference type="PRINTS" id="PR02085">
    <property type="entry name" value="POLR2GRINL1"/>
</dbReference>
<protein>
    <submittedName>
        <fullName evidence="3">Uncharacterized protein LOC114248849</fullName>
    </submittedName>
</protein>
<name>A0A6J2KCN9_BOMMA</name>
<keyword evidence="2" id="KW-1185">Reference proteome</keyword>
<dbReference type="Proteomes" id="UP000504629">
    <property type="component" value="Unplaced"/>
</dbReference>
<dbReference type="PANTHER" id="PTHR23171:SF13">
    <property type="entry name" value="DNA-DIRECTED RNA POLYMERASE II SUBUNIT GRINL1A"/>
    <property type="match status" value="1"/>
</dbReference>
<dbReference type="KEGG" id="bman:114248849"/>
<dbReference type="RefSeq" id="XP_028038064.1">
    <property type="nucleotide sequence ID" value="XM_028182263.1"/>
</dbReference>
<organism evidence="2 3">
    <name type="scientific">Bombyx mandarina</name>
    <name type="common">Wild silk moth</name>
    <name type="synonym">Wild silkworm</name>
    <dbReference type="NCBI Taxonomy" id="7092"/>
    <lineage>
        <taxon>Eukaryota</taxon>
        <taxon>Metazoa</taxon>
        <taxon>Ecdysozoa</taxon>
        <taxon>Arthropoda</taxon>
        <taxon>Hexapoda</taxon>
        <taxon>Insecta</taxon>
        <taxon>Pterygota</taxon>
        <taxon>Neoptera</taxon>
        <taxon>Endopterygota</taxon>
        <taxon>Lepidoptera</taxon>
        <taxon>Glossata</taxon>
        <taxon>Ditrysia</taxon>
        <taxon>Bombycoidea</taxon>
        <taxon>Bombycidae</taxon>
        <taxon>Bombycinae</taxon>
        <taxon>Bombyx</taxon>
    </lineage>
</organism>
<dbReference type="InterPro" id="IPR026213">
    <property type="entry name" value="GRINL1"/>
</dbReference>
<evidence type="ECO:0000313" key="3">
    <source>
        <dbReference type="RefSeq" id="XP_028038064.1"/>
    </source>
</evidence>
<feature type="region of interest" description="Disordered" evidence="1">
    <location>
        <begin position="183"/>
        <end position="206"/>
    </location>
</feature>
<reference evidence="3" key="1">
    <citation type="submission" date="2025-08" db="UniProtKB">
        <authorList>
            <consortium name="RefSeq"/>
        </authorList>
    </citation>
    <scope>IDENTIFICATION</scope>
    <source>
        <tissue evidence="3">Silk gland</tissue>
    </source>
</reference>
<evidence type="ECO:0000256" key="1">
    <source>
        <dbReference type="SAM" id="MobiDB-lite"/>
    </source>
</evidence>
<evidence type="ECO:0000313" key="2">
    <source>
        <dbReference type="Proteomes" id="UP000504629"/>
    </source>
</evidence>
<proteinExistence type="predicted"/>
<feature type="compositionally biased region" description="Basic and acidic residues" evidence="1">
    <location>
        <begin position="191"/>
        <end position="201"/>
    </location>
</feature>
<feature type="compositionally biased region" description="Basic and acidic residues" evidence="1">
    <location>
        <begin position="290"/>
        <end position="302"/>
    </location>
</feature>
<dbReference type="PANTHER" id="PTHR23171">
    <property type="entry name" value="GDOWN1"/>
    <property type="match status" value="1"/>
</dbReference>